<sequence length="38" mass="4078">MNSLASALTLILLMTSVWALIMNKPDLTPSTDNTSAKN</sequence>
<accession>A0A3E0H6G9</accession>
<dbReference type="EMBL" id="QUNR01000002">
    <property type="protein sequence ID" value="REH39093.1"/>
    <property type="molecule type" value="Genomic_DNA"/>
</dbReference>
<evidence type="ECO:0000313" key="1">
    <source>
        <dbReference type="EMBL" id="REH39093.1"/>
    </source>
</evidence>
<protein>
    <submittedName>
        <fullName evidence="1">Uncharacterized protein</fullName>
    </submittedName>
</protein>
<comment type="caution">
    <text evidence="1">The sequence shown here is derived from an EMBL/GenBank/DDBJ whole genome shotgun (WGS) entry which is preliminary data.</text>
</comment>
<keyword evidence="2" id="KW-1185">Reference proteome</keyword>
<dbReference type="Proteomes" id="UP000256774">
    <property type="component" value="Unassembled WGS sequence"/>
</dbReference>
<gene>
    <name evidence="1" type="ORF">DFR26_1273</name>
</gene>
<reference evidence="1 2" key="1">
    <citation type="submission" date="2018-08" db="EMBL/GenBank/DDBJ databases">
        <title>Genomic Encyclopedia of Type Strains, Phase IV (KMG-IV): sequencing the most valuable type-strain genomes for metagenomic binning, comparative biology and taxonomic classification.</title>
        <authorList>
            <person name="Goeker M."/>
        </authorList>
    </citation>
    <scope>NUCLEOTIDE SEQUENCE [LARGE SCALE GENOMIC DNA]</scope>
    <source>
        <strain evidence="1 2">DSM 26022</strain>
    </source>
</reference>
<name>A0A3E0H6G9_9GAMM</name>
<evidence type="ECO:0000313" key="2">
    <source>
        <dbReference type="Proteomes" id="UP000256774"/>
    </source>
</evidence>
<dbReference type="AlphaFoldDB" id="A0A3E0H6G9"/>
<organism evidence="1 2">
    <name type="scientific">Paraperlucidibaca baekdonensis</name>
    <dbReference type="NCBI Taxonomy" id="748120"/>
    <lineage>
        <taxon>Bacteria</taxon>
        <taxon>Pseudomonadati</taxon>
        <taxon>Pseudomonadota</taxon>
        <taxon>Gammaproteobacteria</taxon>
        <taxon>Moraxellales</taxon>
        <taxon>Moraxellaceae</taxon>
        <taxon>Paraperlucidibaca</taxon>
    </lineage>
</organism>
<proteinExistence type="predicted"/>